<dbReference type="InParanoid" id="A0A6P8IFD5"/>
<evidence type="ECO:0000259" key="4">
    <source>
        <dbReference type="PROSITE" id="PS50234"/>
    </source>
</evidence>
<dbReference type="CDD" id="cd01450">
    <property type="entry name" value="vWFA_subfamily_ECM"/>
    <property type="match status" value="1"/>
</dbReference>
<dbReference type="Proteomes" id="UP000515163">
    <property type="component" value="Unplaced"/>
</dbReference>
<feature type="chain" id="PRO_5027892603" evidence="3">
    <location>
        <begin position="24"/>
        <end position="564"/>
    </location>
</feature>
<accession>A0A6P8IFD5</accession>
<feature type="signal peptide" evidence="3">
    <location>
        <begin position="1"/>
        <end position="23"/>
    </location>
</feature>
<protein>
    <submittedName>
        <fullName evidence="6">Uncharacterized protein LOC116300685</fullName>
    </submittedName>
</protein>
<dbReference type="SUPFAM" id="SSF53300">
    <property type="entry name" value="vWA-like"/>
    <property type="match status" value="1"/>
</dbReference>
<keyword evidence="1" id="KW-0479">Metal-binding</keyword>
<dbReference type="SMART" id="SM00327">
    <property type="entry name" value="VWA"/>
    <property type="match status" value="1"/>
</dbReference>
<dbReference type="Pfam" id="PF00264">
    <property type="entry name" value="Tyrosinase"/>
    <property type="match status" value="1"/>
</dbReference>
<evidence type="ECO:0000313" key="5">
    <source>
        <dbReference type="Proteomes" id="UP000515163"/>
    </source>
</evidence>
<keyword evidence="2" id="KW-0186">Copper</keyword>
<name>A0A6P8IFD5_ACTTE</name>
<keyword evidence="5" id="KW-1185">Reference proteome</keyword>
<dbReference type="OrthoDB" id="6132182at2759"/>
<dbReference type="PROSITE" id="PS50234">
    <property type="entry name" value="VWFA"/>
    <property type="match status" value="1"/>
</dbReference>
<dbReference type="GO" id="GO:0046872">
    <property type="term" value="F:metal ion binding"/>
    <property type="evidence" value="ECO:0007669"/>
    <property type="project" value="UniProtKB-KW"/>
</dbReference>
<dbReference type="AlphaFoldDB" id="A0A6P8IFD5"/>
<dbReference type="GeneID" id="116300685"/>
<organism evidence="5 6">
    <name type="scientific">Actinia tenebrosa</name>
    <name type="common">Australian red waratah sea anemone</name>
    <dbReference type="NCBI Taxonomy" id="6105"/>
    <lineage>
        <taxon>Eukaryota</taxon>
        <taxon>Metazoa</taxon>
        <taxon>Cnidaria</taxon>
        <taxon>Anthozoa</taxon>
        <taxon>Hexacorallia</taxon>
        <taxon>Actiniaria</taxon>
        <taxon>Actiniidae</taxon>
        <taxon>Actinia</taxon>
    </lineage>
</organism>
<evidence type="ECO:0000313" key="6">
    <source>
        <dbReference type="RefSeq" id="XP_031565456.1"/>
    </source>
</evidence>
<dbReference type="SUPFAM" id="SSF48056">
    <property type="entry name" value="Di-copper centre-containing domain"/>
    <property type="match status" value="1"/>
</dbReference>
<evidence type="ECO:0000256" key="3">
    <source>
        <dbReference type="SAM" id="SignalP"/>
    </source>
</evidence>
<sequence>MRECSLVLLLIVTLFTTADSVAAQSKTTDNYDVSSAKVVANSLIEGLLSYSKRKNGSPLPPRLDLVFILDTPSSECSSKQFGILKVFLQNLVKEFSISPSTTRIGLIRCSANASLQFGLDHFMNRECALKALKNLRYHPSSRCSLNSAFDLARRIVFKKNDLHAKKLVFLLSAEKQRHDKKTVVSAANLRRNGVELFELCVRSHHRAREDKRIASKPMRTHRLHVDDYDALVEVADQIKGEGLGQSCSTTGTVYDECRRRCRCSNGQMIDCYRVRKEFTSMTLEERRLYIHALKTVSSLQPYKRMYDTLTTYHPLWFKGVHRLKYFFPWHRWYILIFENFLRQVDCRVTVPYWDWSRAVSKGALFRASYIRDVWHPGPHALGGDGTKYDLCVQNGPFRKDSWFVYLILKNKSKPTCLTREFNTCYSQYLFNAQNVSKLFQLPLHKFRVFEKKVRRAMHDQFHNAIGGVMSLEESANAPEFWFHHGYLDKLWADWQKRGPKFKHQYYHGVTTNFPGTKIRGSWFIDLSRQPFCVKVVHDQPIDMEEREEDFDSSINEPVPIYWCR</sequence>
<dbReference type="InterPro" id="IPR002227">
    <property type="entry name" value="Tyrosinase_Cu-bd"/>
</dbReference>
<dbReference type="PANTHER" id="PTHR11474">
    <property type="entry name" value="TYROSINASE FAMILY MEMBER"/>
    <property type="match status" value="1"/>
</dbReference>
<reference evidence="6" key="1">
    <citation type="submission" date="2025-08" db="UniProtKB">
        <authorList>
            <consortium name="RefSeq"/>
        </authorList>
    </citation>
    <scope>IDENTIFICATION</scope>
    <source>
        <tissue evidence="6">Tentacle</tissue>
    </source>
</reference>
<dbReference type="InterPro" id="IPR008922">
    <property type="entry name" value="Di-copper_centre_dom_sf"/>
</dbReference>
<dbReference type="Gene3D" id="1.10.1280.10">
    <property type="entry name" value="Di-copper center containing domain from catechol oxidase"/>
    <property type="match status" value="1"/>
</dbReference>
<feature type="domain" description="VWFA" evidence="4">
    <location>
        <begin position="64"/>
        <end position="238"/>
    </location>
</feature>
<proteinExistence type="predicted"/>
<dbReference type="PRINTS" id="PR00092">
    <property type="entry name" value="TYROSINASE"/>
</dbReference>
<dbReference type="InterPro" id="IPR050316">
    <property type="entry name" value="Tyrosinase/Hemocyanin"/>
</dbReference>
<dbReference type="GO" id="GO:0016491">
    <property type="term" value="F:oxidoreductase activity"/>
    <property type="evidence" value="ECO:0007669"/>
    <property type="project" value="InterPro"/>
</dbReference>
<evidence type="ECO:0000256" key="1">
    <source>
        <dbReference type="ARBA" id="ARBA00022723"/>
    </source>
</evidence>
<dbReference type="Gene3D" id="3.40.50.410">
    <property type="entry name" value="von Willebrand factor, type A domain"/>
    <property type="match status" value="1"/>
</dbReference>
<evidence type="ECO:0000256" key="2">
    <source>
        <dbReference type="ARBA" id="ARBA00023008"/>
    </source>
</evidence>
<dbReference type="PANTHER" id="PTHR11474:SF126">
    <property type="entry name" value="TYROSINASE-LIKE PROTEIN TYR-1-RELATED"/>
    <property type="match status" value="1"/>
</dbReference>
<dbReference type="KEGG" id="aten:116300685"/>
<dbReference type="InterPro" id="IPR002035">
    <property type="entry name" value="VWF_A"/>
</dbReference>
<gene>
    <name evidence="6" type="primary">LOC116300685</name>
</gene>
<keyword evidence="3" id="KW-0732">Signal</keyword>
<dbReference type="Pfam" id="PF00092">
    <property type="entry name" value="VWA"/>
    <property type="match status" value="1"/>
</dbReference>
<dbReference type="InterPro" id="IPR036465">
    <property type="entry name" value="vWFA_dom_sf"/>
</dbReference>
<dbReference type="RefSeq" id="XP_031565456.1">
    <property type="nucleotide sequence ID" value="XM_031709596.1"/>
</dbReference>